<keyword evidence="3 7" id="KW-0812">Transmembrane</keyword>
<accession>A0A6J1U893</accession>
<evidence type="ECO:0000313" key="8">
    <source>
        <dbReference type="Proteomes" id="UP000504612"/>
    </source>
</evidence>
<dbReference type="CTD" id="283232"/>
<evidence type="ECO:0000256" key="5">
    <source>
        <dbReference type="ARBA" id="ARBA00023136"/>
    </source>
</evidence>
<protein>
    <submittedName>
        <fullName evidence="9">Transmembrane protein 80</fullName>
    </submittedName>
</protein>
<keyword evidence="8" id="KW-1185">Reference proteome</keyword>
<gene>
    <name evidence="9" type="primary">TMEM80</name>
</gene>
<keyword evidence="4 7" id="KW-1133">Transmembrane helix</keyword>
<name>A0A6J1U893_9SAUR</name>
<dbReference type="GeneID" id="113412518"/>
<dbReference type="GO" id="GO:0016020">
    <property type="term" value="C:membrane"/>
    <property type="evidence" value="ECO:0007669"/>
    <property type="project" value="UniProtKB-SubCell"/>
</dbReference>
<proteinExistence type="predicted"/>
<dbReference type="PANTHER" id="PTHR13531:SF8">
    <property type="entry name" value="TRANSMEMBRANE PROTEIN 80"/>
    <property type="match status" value="1"/>
</dbReference>
<evidence type="ECO:0000256" key="4">
    <source>
        <dbReference type="ARBA" id="ARBA00022989"/>
    </source>
</evidence>
<dbReference type="InterPro" id="IPR019184">
    <property type="entry name" value="Uncharacterised_TM-17"/>
</dbReference>
<feature type="transmembrane region" description="Helical" evidence="7">
    <location>
        <begin position="118"/>
        <end position="141"/>
    </location>
</feature>
<sequence>MAAVRQGRSSSVLSSVPLQILFFLDGIYYVFYFLAALLMIIYKSQIFTYPYNLLTLDLILLFFMALLEAIRLYFGTKGNLTEEEAPLGISLGVTIGSVLLSVYFLVWQTYILRADVIINGVLLVAYGLEGILQIIAIAAFVS</sequence>
<dbReference type="GO" id="GO:0035869">
    <property type="term" value="C:ciliary transition zone"/>
    <property type="evidence" value="ECO:0007669"/>
    <property type="project" value="TreeGrafter"/>
</dbReference>
<feature type="transmembrane region" description="Helical" evidence="7">
    <location>
        <begin position="54"/>
        <end position="74"/>
    </location>
</feature>
<feature type="transmembrane region" description="Helical" evidence="7">
    <location>
        <begin position="86"/>
        <end position="106"/>
    </location>
</feature>
<organism evidence="8 9">
    <name type="scientific">Notechis scutatus</name>
    <name type="common">mainland tiger snake</name>
    <dbReference type="NCBI Taxonomy" id="8663"/>
    <lineage>
        <taxon>Eukaryota</taxon>
        <taxon>Metazoa</taxon>
        <taxon>Chordata</taxon>
        <taxon>Craniata</taxon>
        <taxon>Vertebrata</taxon>
        <taxon>Euteleostomi</taxon>
        <taxon>Lepidosauria</taxon>
        <taxon>Squamata</taxon>
        <taxon>Bifurcata</taxon>
        <taxon>Unidentata</taxon>
        <taxon>Episquamata</taxon>
        <taxon>Toxicofera</taxon>
        <taxon>Serpentes</taxon>
        <taxon>Colubroidea</taxon>
        <taxon>Elapidae</taxon>
        <taxon>Hydrophiinae</taxon>
        <taxon>Notechis</taxon>
    </lineage>
</organism>
<evidence type="ECO:0000313" key="9">
    <source>
        <dbReference type="RefSeq" id="XP_026524009.1"/>
    </source>
</evidence>
<feature type="transmembrane region" description="Helical" evidence="7">
    <location>
        <begin position="20"/>
        <end position="42"/>
    </location>
</feature>
<dbReference type="Proteomes" id="UP000504612">
    <property type="component" value="Unplaced"/>
</dbReference>
<dbReference type="PANTHER" id="PTHR13531">
    <property type="entry name" value="GEO07735P1-RELATED-RELATED"/>
    <property type="match status" value="1"/>
</dbReference>
<reference evidence="9" key="1">
    <citation type="submission" date="2025-08" db="UniProtKB">
        <authorList>
            <consortium name="RefSeq"/>
        </authorList>
    </citation>
    <scope>IDENTIFICATION</scope>
</reference>
<dbReference type="AlphaFoldDB" id="A0A6J1U893"/>
<dbReference type="GO" id="GO:1905515">
    <property type="term" value="P:non-motile cilium assembly"/>
    <property type="evidence" value="ECO:0007669"/>
    <property type="project" value="TreeGrafter"/>
</dbReference>
<evidence type="ECO:0000256" key="3">
    <source>
        <dbReference type="ARBA" id="ARBA00022692"/>
    </source>
</evidence>
<evidence type="ECO:0000256" key="6">
    <source>
        <dbReference type="ARBA" id="ARBA00023273"/>
    </source>
</evidence>
<evidence type="ECO:0000256" key="1">
    <source>
        <dbReference type="ARBA" id="ARBA00004138"/>
    </source>
</evidence>
<keyword evidence="6" id="KW-0966">Cell projection</keyword>
<evidence type="ECO:0000256" key="2">
    <source>
        <dbReference type="ARBA" id="ARBA00004141"/>
    </source>
</evidence>
<evidence type="ECO:0000256" key="7">
    <source>
        <dbReference type="SAM" id="Phobius"/>
    </source>
</evidence>
<dbReference type="KEGG" id="nss:113412518"/>
<keyword evidence="5 7" id="KW-0472">Membrane</keyword>
<dbReference type="RefSeq" id="XP_026524009.1">
    <property type="nucleotide sequence ID" value="XM_026668224.1"/>
</dbReference>
<comment type="subcellular location">
    <subcellularLocation>
        <location evidence="1">Cell projection</location>
        <location evidence="1">Cilium</location>
    </subcellularLocation>
    <subcellularLocation>
        <location evidence="2">Membrane</location>
        <topology evidence="2">Multi-pass membrane protein</topology>
    </subcellularLocation>
</comment>
<dbReference type="Pfam" id="PF09799">
    <property type="entry name" value="Transmemb_17"/>
    <property type="match status" value="1"/>
</dbReference>